<gene>
    <name evidence="1" type="ORF">GXW78_05065</name>
</gene>
<dbReference type="EMBL" id="JAAEDI010000004">
    <property type="protein sequence ID" value="MBR0649023.1"/>
    <property type="molecule type" value="Genomic_DNA"/>
</dbReference>
<evidence type="ECO:0000313" key="1">
    <source>
        <dbReference type="EMBL" id="MBR0649023.1"/>
    </source>
</evidence>
<accession>A0ABS5EDC2</accession>
<dbReference type="Proteomes" id="UP000698752">
    <property type="component" value="Unassembled WGS sequence"/>
</dbReference>
<evidence type="ECO:0000313" key="2">
    <source>
        <dbReference type="Proteomes" id="UP000698752"/>
    </source>
</evidence>
<keyword evidence="2" id="KW-1185">Reference proteome</keyword>
<protein>
    <submittedName>
        <fullName evidence="1">Uncharacterized protein</fullName>
    </submittedName>
</protein>
<comment type="caution">
    <text evidence="1">The sequence shown here is derived from an EMBL/GenBank/DDBJ whole genome shotgun (WGS) entry which is preliminary data.</text>
</comment>
<sequence>MSAEPPIIYDFDPRNLPPELLRAVGLVVAASARTEAIVQTLIGGLLQIDEIEAIALSAHMSAPLRDQIARSLMEINAVSPSLVHEVDALLDVIGEAARRRNAIVHNSFVQNPDTGQILSLREAARGSLRVELKPVTVEEIEQEAALIYESGMALYEFMTLYEIFPHDRTRSVGLPLKRGKKARESLVKGALQKR</sequence>
<reference evidence="2" key="1">
    <citation type="journal article" date="2021" name="Syst. Appl. Microbiol.">
        <title>Roseomonas hellenica sp. nov., isolated from roots of wild-growing Alkanna tinctoria.</title>
        <authorList>
            <person name="Rat A."/>
            <person name="Naranjo H.D."/>
            <person name="Lebbe L."/>
            <person name="Cnockaert M."/>
            <person name="Krigas N."/>
            <person name="Grigoriadou K."/>
            <person name="Maloupa E."/>
            <person name="Willems A."/>
        </authorList>
    </citation>
    <scope>NUCLEOTIDE SEQUENCE [LARGE SCALE GENOMIC DNA]</scope>
    <source>
        <strain evidence="2">LMG 31159</strain>
    </source>
</reference>
<name>A0ABS5EDC2_9PROT</name>
<proteinExistence type="predicted"/>
<organism evidence="1 2">
    <name type="scientific">Neoroseomonas terrae</name>
    <dbReference type="NCBI Taxonomy" id="424799"/>
    <lineage>
        <taxon>Bacteria</taxon>
        <taxon>Pseudomonadati</taxon>
        <taxon>Pseudomonadota</taxon>
        <taxon>Alphaproteobacteria</taxon>
        <taxon>Acetobacterales</taxon>
        <taxon>Acetobacteraceae</taxon>
        <taxon>Neoroseomonas</taxon>
    </lineage>
</organism>